<reference evidence="1 2" key="1">
    <citation type="submission" date="2016-10" db="EMBL/GenBank/DDBJ databases">
        <authorList>
            <person name="de Groot N.N."/>
        </authorList>
    </citation>
    <scope>NUCLEOTIDE SEQUENCE [LARGE SCALE GENOMIC DNA]</scope>
    <source>
        <strain evidence="1 2">DSM 9179</strain>
    </source>
</reference>
<name>A0A1I0QJR6_9FIRM</name>
<dbReference type="Proteomes" id="UP000199701">
    <property type="component" value="Unassembled WGS sequence"/>
</dbReference>
<dbReference type="STRING" id="99656.SAMN05421659_10883"/>
<proteinExistence type="predicted"/>
<dbReference type="EMBL" id="FOJI01000008">
    <property type="protein sequence ID" value="SEW27361.1"/>
    <property type="molecule type" value="Genomic_DNA"/>
</dbReference>
<dbReference type="RefSeq" id="WP_092454055.1">
    <property type="nucleotide sequence ID" value="NZ_FOJI01000008.1"/>
</dbReference>
<evidence type="ECO:0000313" key="2">
    <source>
        <dbReference type="Proteomes" id="UP000199701"/>
    </source>
</evidence>
<accession>A0A1I0QJR6</accession>
<organism evidence="1 2">
    <name type="scientific">[Clostridium] fimetarium</name>
    <dbReference type="NCBI Taxonomy" id="99656"/>
    <lineage>
        <taxon>Bacteria</taxon>
        <taxon>Bacillati</taxon>
        <taxon>Bacillota</taxon>
        <taxon>Clostridia</taxon>
        <taxon>Lachnospirales</taxon>
        <taxon>Lachnospiraceae</taxon>
    </lineage>
</organism>
<protein>
    <submittedName>
        <fullName evidence="1">Uncharacterized protein</fullName>
    </submittedName>
</protein>
<keyword evidence="2" id="KW-1185">Reference proteome</keyword>
<evidence type="ECO:0000313" key="1">
    <source>
        <dbReference type="EMBL" id="SEW27361.1"/>
    </source>
</evidence>
<dbReference type="OrthoDB" id="2063343at2"/>
<gene>
    <name evidence="1" type="ORF">SAMN05421659_10883</name>
</gene>
<dbReference type="AlphaFoldDB" id="A0A1I0QJR6"/>
<sequence>MNIRLISKFENGKCIPIEEDLILQEIDDNYQLNSFTGKKLYIVDVVNNTRQEILPKVKKYDIVSLYNSQCNKDYIFFTTASRLEEDNINISLIQYGISDGSEKIVFTFKENLVELETIKTVKLFILDENYIFVQKENQKETHKPLPIDLIENDFLNTYNGILDIENYLYCVEDESIIEICDETIGKYGIDKVLPIDGNICAIKVGYSILEEGLYDSVEVEKLPKEIIGTINVKQFISDLVLKKEQVFIEKLDQGSANRTFPYMKYREGNIVFSRVDIKNHKEEVVIYEYNTKVTKIRVNNNLVRISDLWHTYIINDSPYLLSEKKESTELINLNTQKVEWKLGSQDIIKFIKSDIIIVEQHIKKTAFRKESYNIVAYKYPELNKVIFREKAKFVGCLITEEDNLLIFSN</sequence>